<dbReference type="EMBL" id="JACHOO010000002">
    <property type="protein sequence ID" value="MBB5751688.1"/>
    <property type="molecule type" value="Genomic_DNA"/>
</dbReference>
<sequence>MIELPKARAVTPAIATGSARRLRTAFRNSSAEGRDPAAAIAALSEAELARFAADWDFWARDDQLPPEGDWLTWLMLGGRGAGKTRAGAEWVRALVEGRPGWTERPCGRIALVGETMADVREVMVEGPSGLLAIAPAATRPRFQPSRRRLEWDNGAVALMFSSEDPESLRGPQFDAAWADELGKWRHQEESFDMLQFGLRLGSLPRQVITTTPRATPLVRKLVAMERTAVTRAATRANLAHLAPGFLERVVGRYAGTRLGRQELDGELIEDRADALFSRAAIEALRVGGAPPLARIVVAVDPPASGRRGADSCGIVACGVTAGGAGYVLADASVSEARPDRWAAAAIGLYRALSADALVAEVNQGGDMVASVIGNVDPDVPVTPVRATRGKYLRAEPVAALYAQGRVRHAGRFAALEDEMADFGPDGLSNGRSPDRLDALVWALTVLMLRTGSGPRVRVL</sequence>
<organism evidence="3 4">
    <name type="scientific">Prosthecomicrobium pneumaticum</name>
    <dbReference type="NCBI Taxonomy" id="81895"/>
    <lineage>
        <taxon>Bacteria</taxon>
        <taxon>Pseudomonadati</taxon>
        <taxon>Pseudomonadota</taxon>
        <taxon>Alphaproteobacteria</taxon>
        <taxon>Hyphomicrobiales</taxon>
        <taxon>Kaistiaceae</taxon>
        <taxon>Prosthecomicrobium</taxon>
    </lineage>
</organism>
<accession>A0A7W9CTL7</accession>
<feature type="domain" description="Terminase large subunit gp17-like C-terminal" evidence="2">
    <location>
        <begin position="298"/>
        <end position="443"/>
    </location>
</feature>
<evidence type="ECO:0000313" key="3">
    <source>
        <dbReference type="EMBL" id="MBB5751688.1"/>
    </source>
</evidence>
<evidence type="ECO:0000259" key="2">
    <source>
        <dbReference type="Pfam" id="PF17289"/>
    </source>
</evidence>
<dbReference type="AlphaFoldDB" id="A0A7W9CTL7"/>
<evidence type="ECO:0000313" key="4">
    <source>
        <dbReference type="Proteomes" id="UP000523821"/>
    </source>
</evidence>
<reference evidence="3 4" key="1">
    <citation type="submission" date="2020-08" db="EMBL/GenBank/DDBJ databases">
        <title>Genomic Encyclopedia of Type Strains, Phase IV (KMG-IV): sequencing the most valuable type-strain genomes for metagenomic binning, comparative biology and taxonomic classification.</title>
        <authorList>
            <person name="Goeker M."/>
        </authorList>
    </citation>
    <scope>NUCLEOTIDE SEQUENCE [LARGE SCALE GENOMIC DNA]</scope>
    <source>
        <strain evidence="3 4">DSM 16268</strain>
    </source>
</reference>
<keyword evidence="1" id="KW-1188">Viral release from host cell</keyword>
<dbReference type="Gene3D" id="3.40.50.300">
    <property type="entry name" value="P-loop containing nucleotide triphosphate hydrolases"/>
    <property type="match status" value="1"/>
</dbReference>
<dbReference type="RefSeq" id="WP_183852676.1">
    <property type="nucleotide sequence ID" value="NZ_JACHOO010000002.1"/>
</dbReference>
<comment type="caution">
    <text evidence="3">The sequence shown here is derived from an EMBL/GenBank/DDBJ whole genome shotgun (WGS) entry which is preliminary data.</text>
</comment>
<dbReference type="Pfam" id="PF03237">
    <property type="entry name" value="Terminase_6N"/>
    <property type="match status" value="1"/>
</dbReference>
<dbReference type="InterPro" id="IPR035421">
    <property type="entry name" value="Terminase_6C"/>
</dbReference>
<protein>
    <submittedName>
        <fullName evidence="3">Phage terminase large subunit-like protein</fullName>
    </submittedName>
</protein>
<evidence type="ECO:0000256" key="1">
    <source>
        <dbReference type="ARBA" id="ARBA00022612"/>
    </source>
</evidence>
<dbReference type="Pfam" id="PF17289">
    <property type="entry name" value="Terminase_6C"/>
    <property type="match status" value="1"/>
</dbReference>
<dbReference type="InterPro" id="IPR027417">
    <property type="entry name" value="P-loop_NTPase"/>
</dbReference>
<keyword evidence="4" id="KW-1185">Reference proteome</keyword>
<dbReference type="Proteomes" id="UP000523821">
    <property type="component" value="Unassembled WGS sequence"/>
</dbReference>
<proteinExistence type="predicted"/>
<gene>
    <name evidence="3" type="ORF">GGQ63_000740</name>
</gene>
<name>A0A7W9CTL7_9HYPH</name>